<reference evidence="1 2" key="1">
    <citation type="submission" date="2014-10" db="EMBL/GenBank/DDBJ databases">
        <title>Genome sequence of Erwinia typographi M043b.</title>
        <authorList>
            <person name="Chan K.-G."/>
            <person name="Tan W.-S."/>
        </authorList>
    </citation>
    <scope>NUCLEOTIDE SEQUENCE [LARGE SCALE GENOMIC DNA]</scope>
    <source>
        <strain evidence="1 2">M043b</strain>
    </source>
</reference>
<comment type="caution">
    <text evidence="1">The sequence shown here is derived from an EMBL/GenBank/DDBJ whole genome shotgun (WGS) entry which is preliminary data.</text>
</comment>
<evidence type="ECO:0000313" key="1">
    <source>
        <dbReference type="EMBL" id="KGT95311.1"/>
    </source>
</evidence>
<evidence type="ECO:0000313" key="2">
    <source>
        <dbReference type="Proteomes" id="UP000030351"/>
    </source>
</evidence>
<dbReference type="STRING" id="371042.NG99_04650"/>
<accession>A0A0A3ZCC9</accession>
<gene>
    <name evidence="1" type="ORF">NG99_04650</name>
</gene>
<sequence length="64" mass="7289">MEKDVTAEWVQRQERVNRLVGLFSGELGEHRIAPNEFMDDVWLALQVIYGPGWAAELMSRAKSG</sequence>
<organism evidence="1 2">
    <name type="scientific">Erwinia typographi</name>
    <dbReference type="NCBI Taxonomy" id="371042"/>
    <lineage>
        <taxon>Bacteria</taxon>
        <taxon>Pseudomonadati</taxon>
        <taxon>Pseudomonadota</taxon>
        <taxon>Gammaproteobacteria</taxon>
        <taxon>Enterobacterales</taxon>
        <taxon>Erwiniaceae</taxon>
        <taxon>Erwinia</taxon>
    </lineage>
</organism>
<proteinExistence type="predicted"/>
<dbReference type="AlphaFoldDB" id="A0A0A3ZCC9"/>
<name>A0A0A3ZCC9_9GAMM</name>
<keyword evidence="2" id="KW-1185">Reference proteome</keyword>
<dbReference type="Proteomes" id="UP000030351">
    <property type="component" value="Unassembled WGS sequence"/>
</dbReference>
<protein>
    <submittedName>
        <fullName evidence="1">Uncharacterized protein</fullName>
    </submittedName>
</protein>
<dbReference type="EMBL" id="JRUQ01000018">
    <property type="protein sequence ID" value="KGT95311.1"/>
    <property type="molecule type" value="Genomic_DNA"/>
</dbReference>